<reference evidence="2" key="2">
    <citation type="journal article" date="2024" name="Plant">
        <title>Genomic evolution and insights into agronomic trait innovations of Sesamum species.</title>
        <authorList>
            <person name="Miao H."/>
            <person name="Wang L."/>
            <person name="Qu L."/>
            <person name="Liu H."/>
            <person name="Sun Y."/>
            <person name="Le M."/>
            <person name="Wang Q."/>
            <person name="Wei S."/>
            <person name="Zheng Y."/>
            <person name="Lin W."/>
            <person name="Duan Y."/>
            <person name="Cao H."/>
            <person name="Xiong S."/>
            <person name="Wang X."/>
            <person name="Wei L."/>
            <person name="Li C."/>
            <person name="Ma Q."/>
            <person name="Ju M."/>
            <person name="Zhao R."/>
            <person name="Li G."/>
            <person name="Mu C."/>
            <person name="Tian Q."/>
            <person name="Mei H."/>
            <person name="Zhang T."/>
            <person name="Gao T."/>
            <person name="Zhang H."/>
        </authorList>
    </citation>
    <scope>NUCLEOTIDE SEQUENCE</scope>
    <source>
        <strain evidence="2">G02</strain>
    </source>
</reference>
<reference evidence="2" key="1">
    <citation type="submission" date="2020-06" db="EMBL/GenBank/DDBJ databases">
        <authorList>
            <person name="Li T."/>
            <person name="Hu X."/>
            <person name="Zhang T."/>
            <person name="Song X."/>
            <person name="Zhang H."/>
            <person name="Dai N."/>
            <person name="Sheng W."/>
            <person name="Hou X."/>
            <person name="Wei L."/>
        </authorList>
    </citation>
    <scope>NUCLEOTIDE SEQUENCE</scope>
    <source>
        <strain evidence="2">G02</strain>
        <tissue evidence="2">Leaf</tissue>
    </source>
</reference>
<feature type="region of interest" description="Disordered" evidence="1">
    <location>
        <begin position="1"/>
        <end position="39"/>
    </location>
</feature>
<sequence length="72" mass="7669">MTNSDNEGDHRSFEGNTSLPSAVGSTIPPPQVEGDNFTSNPVIDLATVHAVLSLLLAKQLRQFTMEIVQGSS</sequence>
<accession>A0AAW2S198</accession>
<dbReference type="AlphaFoldDB" id="A0AAW2S198"/>
<protein>
    <submittedName>
        <fullName evidence="2">Uncharacterized protein</fullName>
    </submittedName>
</protein>
<feature type="compositionally biased region" description="Polar residues" evidence="1">
    <location>
        <begin position="14"/>
        <end position="24"/>
    </location>
</feature>
<organism evidence="2">
    <name type="scientific">Sesamum radiatum</name>
    <name type="common">Black benniseed</name>
    <dbReference type="NCBI Taxonomy" id="300843"/>
    <lineage>
        <taxon>Eukaryota</taxon>
        <taxon>Viridiplantae</taxon>
        <taxon>Streptophyta</taxon>
        <taxon>Embryophyta</taxon>
        <taxon>Tracheophyta</taxon>
        <taxon>Spermatophyta</taxon>
        <taxon>Magnoliopsida</taxon>
        <taxon>eudicotyledons</taxon>
        <taxon>Gunneridae</taxon>
        <taxon>Pentapetalae</taxon>
        <taxon>asterids</taxon>
        <taxon>lamiids</taxon>
        <taxon>Lamiales</taxon>
        <taxon>Pedaliaceae</taxon>
        <taxon>Sesamum</taxon>
    </lineage>
</organism>
<gene>
    <name evidence="2" type="ORF">Sradi_2982500</name>
</gene>
<comment type="caution">
    <text evidence="2">The sequence shown here is derived from an EMBL/GenBank/DDBJ whole genome shotgun (WGS) entry which is preliminary data.</text>
</comment>
<evidence type="ECO:0000256" key="1">
    <source>
        <dbReference type="SAM" id="MobiDB-lite"/>
    </source>
</evidence>
<evidence type="ECO:0000313" key="2">
    <source>
        <dbReference type="EMBL" id="KAL0385882.1"/>
    </source>
</evidence>
<proteinExistence type="predicted"/>
<dbReference type="EMBL" id="JACGWJ010000012">
    <property type="protein sequence ID" value="KAL0385882.1"/>
    <property type="molecule type" value="Genomic_DNA"/>
</dbReference>
<name>A0AAW2S198_SESRA</name>